<dbReference type="PANTHER" id="PTHR41248:SF1">
    <property type="entry name" value="NORD PROTEIN"/>
    <property type="match status" value="1"/>
</dbReference>
<proteinExistence type="predicted"/>
<dbReference type="AlphaFoldDB" id="A0A7W8MA47"/>
<sequence length="601" mass="64210">MLPAARERSGAGPSQPVRDPVPASPDRRTPRVLRAYLRALWQAEPPAIATLASRAPRAVLAAGALHLPECALEPALARRLRLASAAHAGAHLAHGGPRQARGSLKPAQLALAGLFEDARVEWLAARELPGLRALWLAFHRAGPDSASDFETLMARLARVLLDPTWHDPHPWVQKGRGLFFDGPEARGLALADAASLRRAASLLGNDIGQMRLQFNARSYVVEPEYRDDNSHLWTFDETLPPSSVALEASESGARRSDGDGGASRDAAPGQAGVGAEVPAEDRSAGQQPGLATGASASRYPEWDRLIGRHRPAWATVLEGEPAAEASAQACRQLRDELEGEVALARRLRSLLRAEGALRTRARPRRAPDGDGFHLGALVDAGVARRMRVSPEPRVHLRSEEGSDPLAVTILVDASASSARAAHAGARTLLQAERLAALACADALERSGHDCAIRAFASDGRHAVRMERVKDFGQETGDPLVLERAAALRSALSTRVGAALRHAGATLARRPNARRLVLLLTDGEPRDVDVHDRRYLLEDLRVAVGEVRRRGVAVACLNLDASAPSARRDALRRAFPPGACAEVARPARLAEAIVGVLAAALR</sequence>
<dbReference type="RefSeq" id="WP_183969190.1">
    <property type="nucleotide sequence ID" value="NZ_BAABEW010000007.1"/>
</dbReference>
<keyword evidence="4" id="KW-1185">Reference proteome</keyword>
<dbReference type="Gene3D" id="3.40.50.410">
    <property type="entry name" value="von Willebrand factor, type A domain"/>
    <property type="match status" value="1"/>
</dbReference>
<evidence type="ECO:0000313" key="3">
    <source>
        <dbReference type="EMBL" id="MBB5273010.1"/>
    </source>
</evidence>
<gene>
    <name evidence="3" type="ORF">HNQ70_003038</name>
</gene>
<accession>A0A7W8MA47</accession>
<dbReference type="PROSITE" id="PS50234">
    <property type="entry name" value="VWFA"/>
    <property type="match status" value="1"/>
</dbReference>
<dbReference type="PANTHER" id="PTHR41248">
    <property type="entry name" value="NORD PROTEIN"/>
    <property type="match status" value="1"/>
</dbReference>
<evidence type="ECO:0000256" key="1">
    <source>
        <dbReference type="SAM" id="MobiDB-lite"/>
    </source>
</evidence>
<dbReference type="InterPro" id="IPR002035">
    <property type="entry name" value="VWF_A"/>
</dbReference>
<name>A0A7W8MA47_9BURK</name>
<comment type="caution">
    <text evidence="3">The sequence shown here is derived from an EMBL/GenBank/DDBJ whole genome shotgun (WGS) entry which is preliminary data.</text>
</comment>
<feature type="region of interest" description="Disordered" evidence="1">
    <location>
        <begin position="246"/>
        <end position="296"/>
    </location>
</feature>
<dbReference type="Proteomes" id="UP000532440">
    <property type="component" value="Unassembled WGS sequence"/>
</dbReference>
<feature type="domain" description="VWFA" evidence="2">
    <location>
        <begin position="406"/>
        <end position="572"/>
    </location>
</feature>
<dbReference type="SUPFAM" id="SSF53300">
    <property type="entry name" value="vWA-like"/>
    <property type="match status" value="1"/>
</dbReference>
<feature type="region of interest" description="Disordered" evidence="1">
    <location>
        <begin position="1"/>
        <end position="28"/>
    </location>
</feature>
<organism evidence="3 4">
    <name type="scientific">Quisquiliibacterium transsilvanicum</name>
    <dbReference type="NCBI Taxonomy" id="1549638"/>
    <lineage>
        <taxon>Bacteria</taxon>
        <taxon>Pseudomonadati</taxon>
        <taxon>Pseudomonadota</taxon>
        <taxon>Betaproteobacteria</taxon>
        <taxon>Burkholderiales</taxon>
        <taxon>Burkholderiaceae</taxon>
        <taxon>Quisquiliibacterium</taxon>
    </lineage>
</organism>
<dbReference type="EMBL" id="JACHGB010000006">
    <property type="protein sequence ID" value="MBB5273010.1"/>
    <property type="molecule type" value="Genomic_DNA"/>
</dbReference>
<evidence type="ECO:0000259" key="2">
    <source>
        <dbReference type="PROSITE" id="PS50234"/>
    </source>
</evidence>
<dbReference type="SMART" id="SM00327">
    <property type="entry name" value="VWA"/>
    <property type="match status" value="1"/>
</dbReference>
<reference evidence="3 4" key="1">
    <citation type="submission" date="2020-08" db="EMBL/GenBank/DDBJ databases">
        <title>Genomic Encyclopedia of Type Strains, Phase IV (KMG-IV): sequencing the most valuable type-strain genomes for metagenomic binning, comparative biology and taxonomic classification.</title>
        <authorList>
            <person name="Goeker M."/>
        </authorList>
    </citation>
    <scope>NUCLEOTIDE SEQUENCE [LARGE SCALE GENOMIC DNA]</scope>
    <source>
        <strain evidence="3 4">DSM 29781</strain>
    </source>
</reference>
<dbReference type="InterPro" id="IPR051928">
    <property type="entry name" value="NorD/CobT"/>
</dbReference>
<dbReference type="InterPro" id="IPR036465">
    <property type="entry name" value="vWFA_dom_sf"/>
</dbReference>
<protein>
    <recommendedName>
        <fullName evidence="2">VWFA domain-containing protein</fullName>
    </recommendedName>
</protein>
<evidence type="ECO:0000313" key="4">
    <source>
        <dbReference type="Proteomes" id="UP000532440"/>
    </source>
</evidence>